<gene>
    <name evidence="1" type="primary">54</name>
    <name evidence="1" type="ORF">PBI_TRINE_54</name>
</gene>
<organism evidence="1 2">
    <name type="scientific">Gordonia phage Trine</name>
    <dbReference type="NCBI Taxonomy" id="2201431"/>
    <lineage>
        <taxon>Viruses</taxon>
        <taxon>Duplodnaviria</taxon>
        <taxon>Heunggongvirae</taxon>
        <taxon>Uroviricota</taxon>
        <taxon>Caudoviricetes</taxon>
        <taxon>Trinevirus</taxon>
        <taxon>Trinevirus trine</taxon>
    </lineage>
</organism>
<name>A0A2Z4Q9I9_9CAUD</name>
<dbReference type="EMBL" id="MH271318">
    <property type="protein sequence ID" value="AWY06555.1"/>
    <property type="molecule type" value="Genomic_DNA"/>
</dbReference>
<proteinExistence type="predicted"/>
<evidence type="ECO:0000313" key="2">
    <source>
        <dbReference type="Proteomes" id="UP000250672"/>
    </source>
</evidence>
<dbReference type="InterPro" id="IPR046053">
    <property type="entry name" value="DUF6011"/>
</dbReference>
<reference evidence="2" key="1">
    <citation type="submission" date="2018-04" db="EMBL/GenBank/DDBJ databases">
        <authorList>
            <person name="Go L.Y."/>
            <person name="Mitchell J.A."/>
        </authorList>
    </citation>
    <scope>NUCLEOTIDE SEQUENCE [LARGE SCALE GENOMIC DNA]</scope>
</reference>
<dbReference type="RefSeq" id="YP_009803111.1">
    <property type="nucleotide sequence ID" value="NC_047991.1"/>
</dbReference>
<dbReference type="GeneID" id="54993669"/>
<dbReference type="KEGG" id="vg:54993669"/>
<keyword evidence="2" id="KW-1185">Reference proteome</keyword>
<sequence>MLTYPVTRGNVLNVSQRDQHQGDTMNPFTTQVRADDATDAQIQFIATMLGGRNLSGLTPAYARRIQEIRMAIDSVESTDYADGHRGNMVNRHLDRPLTKAGASKLIELLKGLPGTVVIDLPDVPAGRYALETTTEDATNTVAFYRVDRPTEGKWAGRTFLKLLRSDDEVAVRGASAKAILDRIAADPEAASKRFGQEIGECGVCGRTLTNDASREAGIGPKCQETMGW</sequence>
<evidence type="ECO:0000313" key="1">
    <source>
        <dbReference type="EMBL" id="AWY06555.1"/>
    </source>
</evidence>
<dbReference type="Proteomes" id="UP000250672">
    <property type="component" value="Genome"/>
</dbReference>
<dbReference type="Pfam" id="PF19474">
    <property type="entry name" value="DUF6011"/>
    <property type="match status" value="1"/>
</dbReference>
<accession>A0A2Z4Q9I9</accession>
<protein>
    <submittedName>
        <fullName evidence="1">Uncharacterized protein</fullName>
    </submittedName>
</protein>